<dbReference type="Pfam" id="PF04892">
    <property type="entry name" value="VanZ"/>
    <property type="match status" value="1"/>
</dbReference>
<dbReference type="InterPro" id="IPR006976">
    <property type="entry name" value="VanZ-like"/>
</dbReference>
<dbReference type="Proteomes" id="UP000471521">
    <property type="component" value="Unassembled WGS sequence"/>
</dbReference>
<dbReference type="NCBIfam" id="NF037970">
    <property type="entry name" value="vanZ_1"/>
    <property type="match status" value="1"/>
</dbReference>
<evidence type="ECO:0000313" key="3">
    <source>
        <dbReference type="EMBL" id="MXR19966.1"/>
    </source>
</evidence>
<comment type="caution">
    <text evidence="3">The sequence shown here is derived from an EMBL/GenBank/DDBJ whole genome shotgun (WGS) entry which is preliminary data.</text>
</comment>
<dbReference type="EMBL" id="WUUU01000022">
    <property type="protein sequence ID" value="MXR19966.1"/>
    <property type="molecule type" value="Genomic_DNA"/>
</dbReference>
<protein>
    <submittedName>
        <fullName evidence="3">Antibiotic resistance protein VanZ</fullName>
    </submittedName>
</protein>
<evidence type="ECO:0000256" key="1">
    <source>
        <dbReference type="SAM" id="Phobius"/>
    </source>
</evidence>
<dbReference type="AlphaFoldDB" id="A0A6B0SHE4"/>
<evidence type="ECO:0000313" key="4">
    <source>
        <dbReference type="Proteomes" id="UP000471521"/>
    </source>
</evidence>
<keyword evidence="1" id="KW-1133">Transmembrane helix</keyword>
<organism evidence="3 4">
    <name type="scientific">Halobacterium bonnevillei</name>
    <dbReference type="NCBI Taxonomy" id="2692200"/>
    <lineage>
        <taxon>Archaea</taxon>
        <taxon>Methanobacteriati</taxon>
        <taxon>Methanobacteriota</taxon>
        <taxon>Stenosarchaea group</taxon>
        <taxon>Halobacteria</taxon>
        <taxon>Halobacteriales</taxon>
        <taxon>Halobacteriaceae</taxon>
        <taxon>Halobacterium</taxon>
    </lineage>
</organism>
<accession>A0A6B0SHE4</accession>
<name>A0A6B0SHE4_9EURY</name>
<feature type="transmembrane region" description="Helical" evidence="1">
    <location>
        <begin position="48"/>
        <end position="66"/>
    </location>
</feature>
<keyword evidence="4" id="KW-1185">Reference proteome</keyword>
<evidence type="ECO:0000259" key="2">
    <source>
        <dbReference type="Pfam" id="PF04892"/>
    </source>
</evidence>
<dbReference type="RefSeq" id="WP_159525531.1">
    <property type="nucleotide sequence ID" value="NZ_WUUU01000022.1"/>
</dbReference>
<feature type="domain" description="VanZ-like" evidence="2">
    <location>
        <begin position="41"/>
        <end position="118"/>
    </location>
</feature>
<sequence>MTPRSLSPRTLTPRQWWTAAVLVTVTVVAASLAPASTASGVTSGADKLMHAAGYGAIAFFVAGARNARTLRQLAVVVVAVTLLGAGVEVVQPFVGRTASVLDAFANFVGAWSGALAFEFSRSR</sequence>
<proteinExistence type="predicted"/>
<keyword evidence="1" id="KW-0472">Membrane</keyword>
<feature type="transmembrane region" description="Helical" evidence="1">
    <location>
        <begin position="73"/>
        <end position="94"/>
    </location>
</feature>
<keyword evidence="1" id="KW-0812">Transmembrane</keyword>
<gene>
    <name evidence="3" type="ORF">GRX66_04890</name>
</gene>
<reference evidence="3 4" key="1">
    <citation type="submission" date="2019-12" db="EMBL/GenBank/DDBJ databases">
        <title>Isolation and characterization of three novel carbon monoxide-oxidizing members of Halobacteria from salione crusts and soils.</title>
        <authorList>
            <person name="Myers M.R."/>
            <person name="King G.M."/>
        </authorList>
    </citation>
    <scope>NUCLEOTIDE SEQUENCE [LARGE SCALE GENOMIC DNA]</scope>
    <source>
        <strain evidence="3 4">PCN9</strain>
    </source>
</reference>